<evidence type="ECO:0000313" key="10">
    <source>
        <dbReference type="Proteomes" id="UP000437131"/>
    </source>
</evidence>
<keyword evidence="3" id="KW-0813">Transport</keyword>
<keyword evidence="6 8" id="KW-1133">Transmembrane helix</keyword>
<dbReference type="SUPFAM" id="SSF81345">
    <property type="entry name" value="ABC transporter involved in vitamin B12 uptake, BtuC"/>
    <property type="match status" value="1"/>
</dbReference>
<gene>
    <name evidence="9" type="ORF">GGC33_15370</name>
</gene>
<evidence type="ECO:0000256" key="7">
    <source>
        <dbReference type="ARBA" id="ARBA00023136"/>
    </source>
</evidence>
<dbReference type="Proteomes" id="UP000437131">
    <property type="component" value="Unassembled WGS sequence"/>
</dbReference>
<feature type="transmembrane region" description="Helical" evidence="8">
    <location>
        <begin position="133"/>
        <end position="154"/>
    </location>
</feature>
<feature type="transmembrane region" description="Helical" evidence="8">
    <location>
        <begin position="108"/>
        <end position="127"/>
    </location>
</feature>
<comment type="subcellular location">
    <subcellularLocation>
        <location evidence="1">Cell membrane</location>
        <topology evidence="1">Multi-pass membrane protein</topology>
    </subcellularLocation>
</comment>
<dbReference type="InterPro" id="IPR000522">
    <property type="entry name" value="ABC_transptr_permease_BtuC"/>
</dbReference>
<dbReference type="FunFam" id="1.10.3470.10:FF:000001">
    <property type="entry name" value="Vitamin B12 ABC transporter permease BtuC"/>
    <property type="match status" value="1"/>
</dbReference>
<dbReference type="PANTHER" id="PTHR30472">
    <property type="entry name" value="FERRIC ENTEROBACTIN TRANSPORT SYSTEM PERMEASE PROTEIN"/>
    <property type="match status" value="1"/>
</dbReference>
<feature type="transmembrane region" description="Helical" evidence="8">
    <location>
        <begin position="27"/>
        <end position="49"/>
    </location>
</feature>
<dbReference type="AlphaFoldDB" id="A0A844GZT7"/>
<evidence type="ECO:0000256" key="3">
    <source>
        <dbReference type="ARBA" id="ARBA00022448"/>
    </source>
</evidence>
<keyword evidence="5 8" id="KW-0812">Transmembrane</keyword>
<dbReference type="GO" id="GO:0033214">
    <property type="term" value="P:siderophore-iron import into cell"/>
    <property type="evidence" value="ECO:0007669"/>
    <property type="project" value="TreeGrafter"/>
</dbReference>
<dbReference type="EMBL" id="WMIA01000024">
    <property type="protein sequence ID" value="MTF40299.1"/>
    <property type="molecule type" value="Genomic_DNA"/>
</dbReference>
<evidence type="ECO:0000256" key="6">
    <source>
        <dbReference type="ARBA" id="ARBA00022989"/>
    </source>
</evidence>
<comment type="caution">
    <text evidence="9">The sequence shown here is derived from an EMBL/GenBank/DDBJ whole genome shotgun (WGS) entry which is preliminary data.</text>
</comment>
<dbReference type="CDD" id="cd06550">
    <property type="entry name" value="TM_ABC_iron-siderophores_like"/>
    <property type="match status" value="1"/>
</dbReference>
<evidence type="ECO:0000256" key="1">
    <source>
        <dbReference type="ARBA" id="ARBA00004651"/>
    </source>
</evidence>
<feature type="transmembrane region" description="Helical" evidence="8">
    <location>
        <begin position="206"/>
        <end position="227"/>
    </location>
</feature>
<dbReference type="GO" id="GO:0022857">
    <property type="term" value="F:transmembrane transporter activity"/>
    <property type="evidence" value="ECO:0007669"/>
    <property type="project" value="InterPro"/>
</dbReference>
<organism evidence="9 10">
    <name type="scientific">Cyanobacterium aponinum 0216</name>
    <dbReference type="NCBI Taxonomy" id="2676140"/>
    <lineage>
        <taxon>Bacteria</taxon>
        <taxon>Bacillati</taxon>
        <taxon>Cyanobacteriota</taxon>
        <taxon>Cyanophyceae</taxon>
        <taxon>Oscillatoriophycideae</taxon>
        <taxon>Chroococcales</taxon>
        <taxon>Geminocystaceae</taxon>
        <taxon>Cyanobacterium</taxon>
    </lineage>
</organism>
<name>A0A844GZT7_9CHRO</name>
<accession>A0A844GZT7</accession>
<dbReference type="PANTHER" id="PTHR30472:SF24">
    <property type="entry name" value="FERRIC ENTEROBACTIN TRANSPORT SYSTEM PERMEASE PROTEIN FEPG"/>
    <property type="match status" value="1"/>
</dbReference>
<feature type="transmembrane region" description="Helical" evidence="8">
    <location>
        <begin position="295"/>
        <end position="314"/>
    </location>
</feature>
<evidence type="ECO:0000256" key="5">
    <source>
        <dbReference type="ARBA" id="ARBA00022692"/>
    </source>
</evidence>
<evidence type="ECO:0000256" key="2">
    <source>
        <dbReference type="ARBA" id="ARBA00007935"/>
    </source>
</evidence>
<feature type="transmembrane region" description="Helical" evidence="8">
    <location>
        <begin position="80"/>
        <end position="96"/>
    </location>
</feature>
<dbReference type="RefSeq" id="WP_155084510.1">
    <property type="nucleotide sequence ID" value="NZ_WMIA01000024.1"/>
</dbReference>
<evidence type="ECO:0000256" key="8">
    <source>
        <dbReference type="SAM" id="Phobius"/>
    </source>
</evidence>
<sequence length="345" mass="36842">MKDSLIIIRSRFPSFSLWLDGRVPKTISILIILSLIVITVSISYGEYYISPVNVIKTLLGFDTPSDFQFIINTLRLPRTLTAWLVGIGLAIAGCIMQTITRNPLADPSIIGINAGAGLAAVLFIVVFPSLPIALLPFSAFMGGILVALVIYAIAWKGDNSIIRLILVGIGFNFIVSAITNIITTFGEINSVSQALVWLTGSVYGKTMTQVLILLPWIVIFSVVTWIMSKELNSLHLGENLGKGLGLPLQKTQLTLLISSVALSSASVAIAGAVGFVGLIAPHMARFLVGNTHQGLIPVTGLIGGLLVVSADLFGRLLFTPLELPCGIITAIIGAPYFIFLLSKSR</sequence>
<dbReference type="Gene3D" id="1.10.3470.10">
    <property type="entry name" value="ABC transporter involved in vitamin B12 uptake, BtuC"/>
    <property type="match status" value="1"/>
</dbReference>
<keyword evidence="4" id="KW-1003">Cell membrane</keyword>
<feature type="transmembrane region" description="Helical" evidence="8">
    <location>
        <begin position="253"/>
        <end position="280"/>
    </location>
</feature>
<feature type="transmembrane region" description="Helical" evidence="8">
    <location>
        <begin position="321"/>
        <end position="341"/>
    </location>
</feature>
<dbReference type="InterPro" id="IPR037294">
    <property type="entry name" value="ABC_BtuC-like"/>
</dbReference>
<reference evidence="9 10" key="1">
    <citation type="submission" date="2019-11" db="EMBL/GenBank/DDBJ databases">
        <title>Isolation of a new High Light Tolerant Cyanobacteria.</title>
        <authorList>
            <person name="Dobson Z."/>
            <person name="Vaughn N."/>
            <person name="Vaughn M."/>
            <person name="Fromme P."/>
            <person name="Mazor Y."/>
        </authorList>
    </citation>
    <scope>NUCLEOTIDE SEQUENCE [LARGE SCALE GENOMIC DNA]</scope>
    <source>
        <strain evidence="9 10">0216</strain>
    </source>
</reference>
<protein>
    <submittedName>
        <fullName evidence="9">Iron chelate uptake ABC transporter family permease subunit</fullName>
    </submittedName>
</protein>
<dbReference type="GO" id="GO:0005886">
    <property type="term" value="C:plasma membrane"/>
    <property type="evidence" value="ECO:0007669"/>
    <property type="project" value="UniProtKB-SubCell"/>
</dbReference>
<comment type="similarity">
    <text evidence="2">Belongs to the binding-protein-dependent transport system permease family. FecCD subfamily.</text>
</comment>
<evidence type="ECO:0000313" key="9">
    <source>
        <dbReference type="EMBL" id="MTF40299.1"/>
    </source>
</evidence>
<keyword evidence="7 8" id="KW-0472">Membrane</keyword>
<dbReference type="Pfam" id="PF01032">
    <property type="entry name" value="FecCD"/>
    <property type="match status" value="1"/>
</dbReference>
<proteinExistence type="inferred from homology"/>
<feature type="transmembrane region" description="Helical" evidence="8">
    <location>
        <begin position="161"/>
        <end position="186"/>
    </location>
</feature>
<evidence type="ECO:0000256" key="4">
    <source>
        <dbReference type="ARBA" id="ARBA00022475"/>
    </source>
</evidence>